<dbReference type="PANTHER" id="PTHR36766">
    <property type="entry name" value="PLANT BROAD-SPECTRUM MILDEW RESISTANCE PROTEIN RPW8"/>
    <property type="match status" value="1"/>
</dbReference>
<dbReference type="Gene3D" id="1.20.5.4130">
    <property type="match status" value="1"/>
</dbReference>
<evidence type="ECO:0000259" key="9">
    <source>
        <dbReference type="Pfam" id="PF23559"/>
    </source>
</evidence>
<dbReference type="Gene3D" id="1.10.10.10">
    <property type="entry name" value="Winged helix-like DNA-binding domain superfamily/Winged helix DNA-binding domain"/>
    <property type="match status" value="1"/>
</dbReference>
<keyword evidence="12" id="KW-1185">Reference proteome</keyword>
<feature type="domain" description="NB-ARC" evidence="6">
    <location>
        <begin position="163"/>
        <end position="331"/>
    </location>
</feature>
<protein>
    <submittedName>
        <fullName evidence="11">Uncharacterized protein</fullName>
    </submittedName>
</protein>
<accession>A0AAP0RQV9</accession>
<organism evidence="11 12">
    <name type="scientific">Liquidambar formosana</name>
    <name type="common">Formosan gum</name>
    <dbReference type="NCBI Taxonomy" id="63359"/>
    <lineage>
        <taxon>Eukaryota</taxon>
        <taxon>Viridiplantae</taxon>
        <taxon>Streptophyta</taxon>
        <taxon>Embryophyta</taxon>
        <taxon>Tracheophyta</taxon>
        <taxon>Spermatophyta</taxon>
        <taxon>Magnoliopsida</taxon>
        <taxon>eudicotyledons</taxon>
        <taxon>Gunneridae</taxon>
        <taxon>Pentapetalae</taxon>
        <taxon>Saxifragales</taxon>
        <taxon>Altingiaceae</taxon>
        <taxon>Liquidambar</taxon>
    </lineage>
</organism>
<evidence type="ECO:0000313" key="11">
    <source>
        <dbReference type="EMBL" id="KAK9282313.1"/>
    </source>
</evidence>
<evidence type="ECO:0000256" key="1">
    <source>
        <dbReference type="ARBA" id="ARBA00022614"/>
    </source>
</evidence>
<dbReference type="GO" id="GO:0005524">
    <property type="term" value="F:ATP binding"/>
    <property type="evidence" value="ECO:0007669"/>
    <property type="project" value="UniProtKB-KW"/>
</dbReference>
<reference evidence="11 12" key="1">
    <citation type="journal article" date="2024" name="Plant J.">
        <title>Genome sequences and population genomics reveal climatic adaptation and genomic divergence between two closely related sweetgum species.</title>
        <authorList>
            <person name="Xu W.Q."/>
            <person name="Ren C.Q."/>
            <person name="Zhang X.Y."/>
            <person name="Comes H.P."/>
            <person name="Liu X.H."/>
            <person name="Li Y.G."/>
            <person name="Kettle C.J."/>
            <person name="Jalonen R."/>
            <person name="Gaisberger H."/>
            <person name="Ma Y.Z."/>
            <person name="Qiu Y.X."/>
        </authorList>
    </citation>
    <scope>NUCLEOTIDE SEQUENCE [LARGE SCALE GENOMIC DNA]</scope>
    <source>
        <strain evidence="11">Hangzhou</strain>
    </source>
</reference>
<dbReference type="Pfam" id="PF23559">
    <property type="entry name" value="WHD_DRP"/>
    <property type="match status" value="1"/>
</dbReference>
<keyword evidence="4" id="KW-0611">Plant defense</keyword>
<evidence type="ECO:0000256" key="5">
    <source>
        <dbReference type="ARBA" id="ARBA00022840"/>
    </source>
</evidence>
<dbReference type="Proteomes" id="UP001415857">
    <property type="component" value="Unassembled WGS sequence"/>
</dbReference>
<dbReference type="GO" id="GO:0006952">
    <property type="term" value="P:defense response"/>
    <property type="evidence" value="ECO:0007669"/>
    <property type="project" value="UniProtKB-KW"/>
</dbReference>
<dbReference type="InterPro" id="IPR041118">
    <property type="entry name" value="Rx_N"/>
</dbReference>
<keyword evidence="2" id="KW-0677">Repeat</keyword>
<dbReference type="PRINTS" id="PR00364">
    <property type="entry name" value="DISEASERSIST"/>
</dbReference>
<feature type="domain" description="Disease resistance protein At4g27190-like leucine-rich repeats" evidence="8">
    <location>
        <begin position="933"/>
        <end position="1070"/>
    </location>
</feature>
<dbReference type="AlphaFoldDB" id="A0AAP0RQV9"/>
<evidence type="ECO:0000259" key="7">
    <source>
        <dbReference type="Pfam" id="PF18052"/>
    </source>
</evidence>
<dbReference type="InterPro" id="IPR027417">
    <property type="entry name" value="P-loop_NTPase"/>
</dbReference>
<dbReference type="Pfam" id="PF00931">
    <property type="entry name" value="NB-ARC"/>
    <property type="match status" value="1"/>
</dbReference>
<dbReference type="Pfam" id="PF25019">
    <property type="entry name" value="LRR_R13L1-DRL21"/>
    <property type="match status" value="1"/>
</dbReference>
<gene>
    <name evidence="11" type="ORF">L1049_005227</name>
</gene>
<evidence type="ECO:0000259" key="8">
    <source>
        <dbReference type="Pfam" id="PF23247"/>
    </source>
</evidence>
<dbReference type="SUPFAM" id="SSF52047">
    <property type="entry name" value="RNI-like"/>
    <property type="match status" value="1"/>
</dbReference>
<dbReference type="Pfam" id="PF18052">
    <property type="entry name" value="Rx_N"/>
    <property type="match status" value="1"/>
</dbReference>
<proteinExistence type="predicted"/>
<dbReference type="PANTHER" id="PTHR36766:SF40">
    <property type="entry name" value="DISEASE RESISTANCE PROTEIN RGA3"/>
    <property type="match status" value="1"/>
</dbReference>
<feature type="domain" description="R13L1/DRL21-like LRR repeat region" evidence="10">
    <location>
        <begin position="669"/>
        <end position="794"/>
    </location>
</feature>
<evidence type="ECO:0000259" key="10">
    <source>
        <dbReference type="Pfam" id="PF25019"/>
    </source>
</evidence>
<keyword evidence="1" id="KW-0433">Leucine-rich repeat</keyword>
<name>A0AAP0RQV9_LIQFO</name>
<feature type="domain" description="Disease resistance protein winged helix" evidence="9">
    <location>
        <begin position="416"/>
        <end position="487"/>
    </location>
</feature>
<dbReference type="SUPFAM" id="SSF52540">
    <property type="entry name" value="P-loop containing nucleoside triphosphate hydrolases"/>
    <property type="match status" value="1"/>
</dbReference>
<dbReference type="InterPro" id="IPR042197">
    <property type="entry name" value="Apaf_helical"/>
</dbReference>
<comment type="caution">
    <text evidence="11">The sequence shown here is derived from an EMBL/GenBank/DDBJ whole genome shotgun (WGS) entry which is preliminary data.</text>
</comment>
<dbReference type="Gene3D" id="3.80.10.10">
    <property type="entry name" value="Ribonuclease Inhibitor"/>
    <property type="match status" value="4"/>
</dbReference>
<dbReference type="GO" id="GO:0051707">
    <property type="term" value="P:response to other organism"/>
    <property type="evidence" value="ECO:0007669"/>
    <property type="project" value="UniProtKB-ARBA"/>
</dbReference>
<feature type="domain" description="Disease resistance N-terminal" evidence="7">
    <location>
        <begin position="27"/>
        <end position="85"/>
    </location>
</feature>
<dbReference type="EMBL" id="JBBPBK010000007">
    <property type="protein sequence ID" value="KAK9282313.1"/>
    <property type="molecule type" value="Genomic_DNA"/>
</dbReference>
<evidence type="ECO:0000313" key="12">
    <source>
        <dbReference type="Proteomes" id="UP001415857"/>
    </source>
</evidence>
<dbReference type="SUPFAM" id="SSF52058">
    <property type="entry name" value="L domain-like"/>
    <property type="match status" value="1"/>
</dbReference>
<dbReference type="InterPro" id="IPR057135">
    <property type="entry name" value="At4g27190-like_LRR"/>
</dbReference>
<keyword evidence="5" id="KW-0067">ATP-binding</keyword>
<evidence type="ECO:0000259" key="6">
    <source>
        <dbReference type="Pfam" id="PF00931"/>
    </source>
</evidence>
<sequence length="1222" mass="137609">MTTIGVLLGSVEGIWSELGSLGVPCIESVICFTSEKKKLMNTLTRIRAVLLDAEKQEEKTHTTEDWLEKLKDILYDGEDLVDELTDAHRNKADKVLSFISTPRFYAVMYFKVNTIRRKLNDVVENYTKFLVVHEDAGSKYDYESKDREKPQSYVLPTAVFGRDEDKEKIKKLLEESNNEHNVSIIPIVGMGGLGKTTLAKLVYNDAKDFDLKMWVRVSYDFDVATLVKKVIKVASNAECPNLPLDLLQHVLRKNLGRKKFLLVLDDVWNTNRESWIVLENLLTGGERGSVILVTTRDWDAARIMGITGSPYVLRGLSGEDCCSLFKQLVFKPGQVEETPGLLSIGDEILAKCGGNPLAITTVAGLLRGKYTESEWSKVNNQLWELAREDDDILPTLRIGYAHLPPIVQRCFSYCSIFPKGFVFEKATLIQLWMAQSFIRPSSNMLLEDIGDEYFRILWKKSFFQDEKMDAYGNVIICKMHELTHDLAQTVAGFECSIVNDDTVNISERLIHASVSISRLEEITTLLVRARKLRTLLMTGGCSCTRKQDFDKFTSSFKSLRALILGGFSCYGSSYVLNSIGELKHLRYLDLSESNIETLPNSVCDLRNLQTLKLNYCKSLTELPRDIKKLINLRHLLNHGCDKLEGMPSGFCQLTAIQTLPIFVLGSGGLSELEGLNNLRGELRIKDLENARHTTSESRKTYLKEKKYLQTLTLCWETNEGNGDEDAALFEGLQPHSNLMGLHIHGYGDMKFPSWMFNMGNSLPHLVEVTLEYCPSCVCFPLFADLRFLKVFKFSSLNSLEYIDSYISDSPSSSSSFKEIIPSGAREWFPSLQEVGLSSLPKLKKWSREVVVVNDGGKAKTEAIAEQRKQLLSLNSLSKLTIGRCPQLTSMPLHPHVVELTLFDISEALIQSMMEAATISPTAAATTSLLPSFSVLSKLKSLSISFCDDLVSLPKGWLENLPSIEHLEIQDCNELESISRETHHLTAPDMLRSLEGKMIDLSEEEDDLQGFRSLCSLQFHHLPKLTSLPKGLQQATKLKEVSIIFCHSLVTLLESMENIRSLQYLTIVDCKKIASLPRGLQHLTALERLKISNCPELNFSDEDNDIPGLRSLRLLQLKGLPKLVSLPKVLQHATALKYLVIEECSALMTLPDWLGNLTSLRQLEISFCDELKSLPKGMPCFTALQELTIRGCPYLSETCQKETGKDWTKIAHIPEIELDGQWL</sequence>
<dbReference type="InterPro" id="IPR058922">
    <property type="entry name" value="WHD_DRP"/>
</dbReference>
<dbReference type="InterPro" id="IPR036388">
    <property type="entry name" value="WH-like_DNA-bd_sf"/>
</dbReference>
<evidence type="ECO:0000256" key="2">
    <source>
        <dbReference type="ARBA" id="ARBA00022737"/>
    </source>
</evidence>
<keyword evidence="3" id="KW-0547">Nucleotide-binding</keyword>
<dbReference type="Pfam" id="PF23247">
    <property type="entry name" value="LRR_RPS2"/>
    <property type="match status" value="1"/>
</dbReference>
<evidence type="ECO:0000256" key="3">
    <source>
        <dbReference type="ARBA" id="ARBA00022741"/>
    </source>
</evidence>
<dbReference type="Gene3D" id="3.40.50.300">
    <property type="entry name" value="P-loop containing nucleotide triphosphate hydrolases"/>
    <property type="match status" value="1"/>
</dbReference>
<dbReference type="InterPro" id="IPR032675">
    <property type="entry name" value="LRR_dom_sf"/>
</dbReference>
<dbReference type="GO" id="GO:0043531">
    <property type="term" value="F:ADP binding"/>
    <property type="evidence" value="ECO:0007669"/>
    <property type="project" value="InterPro"/>
</dbReference>
<dbReference type="InterPro" id="IPR056789">
    <property type="entry name" value="LRR_R13L1-DRL21"/>
</dbReference>
<dbReference type="InterPro" id="IPR002182">
    <property type="entry name" value="NB-ARC"/>
</dbReference>
<evidence type="ECO:0000256" key="4">
    <source>
        <dbReference type="ARBA" id="ARBA00022821"/>
    </source>
</evidence>
<dbReference type="Gene3D" id="1.10.8.430">
    <property type="entry name" value="Helical domain of apoptotic protease-activating factors"/>
    <property type="match status" value="1"/>
</dbReference>